<dbReference type="Proteomes" id="UP000814033">
    <property type="component" value="Unassembled WGS sequence"/>
</dbReference>
<keyword evidence="2" id="KW-1185">Reference proteome</keyword>
<name>A0ACB8REP9_9AGAM</name>
<evidence type="ECO:0000313" key="1">
    <source>
        <dbReference type="EMBL" id="KAI0042553.1"/>
    </source>
</evidence>
<dbReference type="EMBL" id="MU276060">
    <property type="protein sequence ID" value="KAI0042553.1"/>
    <property type="molecule type" value="Genomic_DNA"/>
</dbReference>
<reference evidence="1" key="1">
    <citation type="submission" date="2021-02" db="EMBL/GenBank/DDBJ databases">
        <authorList>
            <consortium name="DOE Joint Genome Institute"/>
            <person name="Ahrendt S."/>
            <person name="Looney B.P."/>
            <person name="Miyauchi S."/>
            <person name="Morin E."/>
            <person name="Drula E."/>
            <person name="Courty P.E."/>
            <person name="Chicoki N."/>
            <person name="Fauchery L."/>
            <person name="Kohler A."/>
            <person name="Kuo A."/>
            <person name="Labutti K."/>
            <person name="Pangilinan J."/>
            <person name="Lipzen A."/>
            <person name="Riley R."/>
            <person name="Andreopoulos W."/>
            <person name="He G."/>
            <person name="Johnson J."/>
            <person name="Barry K.W."/>
            <person name="Grigoriev I.V."/>
            <person name="Nagy L."/>
            <person name="Hibbett D."/>
            <person name="Henrissat B."/>
            <person name="Matheny P.B."/>
            <person name="Labbe J."/>
            <person name="Martin F."/>
        </authorList>
    </citation>
    <scope>NUCLEOTIDE SEQUENCE</scope>
    <source>
        <strain evidence="1">FP105234-sp</strain>
    </source>
</reference>
<organism evidence="1 2">
    <name type="scientific">Auriscalpium vulgare</name>
    <dbReference type="NCBI Taxonomy" id="40419"/>
    <lineage>
        <taxon>Eukaryota</taxon>
        <taxon>Fungi</taxon>
        <taxon>Dikarya</taxon>
        <taxon>Basidiomycota</taxon>
        <taxon>Agaricomycotina</taxon>
        <taxon>Agaricomycetes</taxon>
        <taxon>Russulales</taxon>
        <taxon>Auriscalpiaceae</taxon>
        <taxon>Auriscalpium</taxon>
    </lineage>
</organism>
<comment type="caution">
    <text evidence="1">The sequence shown here is derived from an EMBL/GenBank/DDBJ whole genome shotgun (WGS) entry which is preliminary data.</text>
</comment>
<proteinExistence type="predicted"/>
<protein>
    <submittedName>
        <fullName evidence="1">Uncharacterized protein</fullName>
    </submittedName>
</protein>
<evidence type="ECO:0000313" key="2">
    <source>
        <dbReference type="Proteomes" id="UP000814033"/>
    </source>
</evidence>
<accession>A0ACB8REP9</accession>
<sequence>MSIARSIDPAQPRSDSGAFLPILFELLSSGKHNLKSPAASPTARSFSIRRPTVNINSQLVLLAKQPPSPIGGDLAYA</sequence>
<gene>
    <name evidence="1" type="ORF">FA95DRAFT_1610110</name>
</gene>
<reference evidence="1" key="2">
    <citation type="journal article" date="2022" name="New Phytol.">
        <title>Evolutionary transition to the ectomycorrhizal habit in the genomes of a hyperdiverse lineage of mushroom-forming fungi.</title>
        <authorList>
            <person name="Looney B."/>
            <person name="Miyauchi S."/>
            <person name="Morin E."/>
            <person name="Drula E."/>
            <person name="Courty P.E."/>
            <person name="Kohler A."/>
            <person name="Kuo A."/>
            <person name="LaButti K."/>
            <person name="Pangilinan J."/>
            <person name="Lipzen A."/>
            <person name="Riley R."/>
            <person name="Andreopoulos W."/>
            <person name="He G."/>
            <person name="Johnson J."/>
            <person name="Nolan M."/>
            <person name="Tritt A."/>
            <person name="Barry K.W."/>
            <person name="Grigoriev I.V."/>
            <person name="Nagy L.G."/>
            <person name="Hibbett D."/>
            <person name="Henrissat B."/>
            <person name="Matheny P.B."/>
            <person name="Labbe J."/>
            <person name="Martin F.M."/>
        </authorList>
    </citation>
    <scope>NUCLEOTIDE SEQUENCE</scope>
    <source>
        <strain evidence="1">FP105234-sp</strain>
    </source>
</reference>